<gene>
    <name evidence="1" type="ORF">GCM10010909_19420</name>
</gene>
<sequence length="76" mass="8186">MRAAIVNHGEIQIDADALERLMLMRVNADRGIEHQVSDKHAAKKPRVSDGAGLVHAGEPCAYRCEAISYAGVMSAI</sequence>
<accession>A0ABQ6A8R1</accession>
<dbReference type="EMBL" id="BSOS01000065">
    <property type="protein sequence ID" value="GLR67261.1"/>
    <property type="molecule type" value="Genomic_DNA"/>
</dbReference>
<organism evidence="1 2">
    <name type="scientific">Acidocella aquatica</name>
    <dbReference type="NCBI Taxonomy" id="1922313"/>
    <lineage>
        <taxon>Bacteria</taxon>
        <taxon>Pseudomonadati</taxon>
        <taxon>Pseudomonadota</taxon>
        <taxon>Alphaproteobacteria</taxon>
        <taxon>Acetobacterales</taxon>
        <taxon>Acidocellaceae</taxon>
        <taxon>Acidocella</taxon>
    </lineage>
</organism>
<comment type="caution">
    <text evidence="1">The sequence shown here is derived from an EMBL/GenBank/DDBJ whole genome shotgun (WGS) entry which is preliminary data.</text>
</comment>
<name>A0ABQ6A8R1_9PROT</name>
<keyword evidence="2" id="KW-1185">Reference proteome</keyword>
<evidence type="ECO:0000313" key="1">
    <source>
        <dbReference type="EMBL" id="GLR67261.1"/>
    </source>
</evidence>
<protein>
    <submittedName>
        <fullName evidence="1">Uncharacterized protein</fullName>
    </submittedName>
</protein>
<proteinExistence type="predicted"/>
<dbReference type="Proteomes" id="UP001156641">
    <property type="component" value="Unassembled WGS sequence"/>
</dbReference>
<evidence type="ECO:0000313" key="2">
    <source>
        <dbReference type="Proteomes" id="UP001156641"/>
    </source>
</evidence>
<reference evidence="2" key="1">
    <citation type="journal article" date="2019" name="Int. J. Syst. Evol. Microbiol.">
        <title>The Global Catalogue of Microorganisms (GCM) 10K type strain sequencing project: providing services to taxonomists for standard genome sequencing and annotation.</title>
        <authorList>
            <consortium name="The Broad Institute Genomics Platform"/>
            <consortium name="The Broad Institute Genome Sequencing Center for Infectious Disease"/>
            <person name="Wu L."/>
            <person name="Ma J."/>
        </authorList>
    </citation>
    <scope>NUCLEOTIDE SEQUENCE [LARGE SCALE GENOMIC DNA]</scope>
    <source>
        <strain evidence="2">NBRC 112502</strain>
    </source>
</reference>